<dbReference type="GO" id="GO:0030198">
    <property type="term" value="P:extracellular matrix organization"/>
    <property type="evidence" value="ECO:0007669"/>
    <property type="project" value="TreeGrafter"/>
</dbReference>
<reference evidence="6" key="1">
    <citation type="submission" date="2025-08" db="UniProtKB">
        <authorList>
            <consortium name="Ensembl"/>
        </authorList>
    </citation>
    <scope>IDENTIFICATION</scope>
</reference>
<dbReference type="Gene3D" id="2.30.30.40">
    <property type="entry name" value="SH3 Domains"/>
    <property type="match status" value="1"/>
</dbReference>
<feature type="chain" id="PRO_5034632763" evidence="4">
    <location>
        <begin position="17"/>
        <end position="254"/>
    </location>
</feature>
<keyword evidence="3" id="KW-0812">Transmembrane</keyword>
<sequence length="254" mass="28108">MCVSVCVSVCVGLCVGLCVCLCVSLYVCLCVCVCLCGSLCVCPVLFLDSGPSVLLWDWRGGGFCGPEQRYLVLFLDSGRSVLLWDWRGGGSVGLNRAVCVFLSFLASIQTAEQQRERSRVKERKMSARGVCVWGFVFLCVVSVCQAGRQMPKLSNKKLCADAECSHPILIARALEDYYPGDCRFISLRQGQVVYVYALLKDRGNMFWAGSVQGSYYGEQEARLGHFPSSVVEETHALMPATNEVMTDNWDFYCN</sequence>
<keyword evidence="3" id="KW-0472">Membrane</keyword>
<evidence type="ECO:0000313" key="6">
    <source>
        <dbReference type="Ensembl" id="ENSOKIP00005103437.1"/>
    </source>
</evidence>
<gene>
    <name evidence="6" type="primary">mia</name>
</gene>
<name>A0A8C7KMK7_ONCKI</name>
<evidence type="ECO:0000256" key="1">
    <source>
        <dbReference type="ARBA" id="ARBA00022443"/>
    </source>
</evidence>
<feature type="domain" description="SH3" evidence="5">
    <location>
        <begin position="166"/>
        <end position="236"/>
    </location>
</feature>
<dbReference type="AlphaFoldDB" id="A0A8C7KMK7"/>
<dbReference type="PANTHER" id="PTHR47312">
    <property type="entry name" value="MELANOMA-DERIVED GROWTH REGULATORY PROTEIN"/>
    <property type="match status" value="1"/>
</dbReference>
<proteinExistence type="predicted"/>
<evidence type="ECO:0000256" key="2">
    <source>
        <dbReference type="PROSITE-ProRule" id="PRU00192"/>
    </source>
</evidence>
<feature type="transmembrane region" description="Helical" evidence="3">
    <location>
        <begin position="125"/>
        <end position="143"/>
    </location>
</feature>
<protein>
    <submittedName>
        <fullName evidence="6">MIA SH3 domain containing</fullName>
    </submittedName>
</protein>
<accession>A0A8C7KMK7</accession>
<keyword evidence="7" id="KW-1185">Reference proteome</keyword>
<dbReference type="Pfam" id="PF07653">
    <property type="entry name" value="SH3_2"/>
    <property type="match status" value="1"/>
</dbReference>
<keyword evidence="4" id="KW-0732">Signal</keyword>
<dbReference type="InterPro" id="IPR043369">
    <property type="entry name" value="MIA"/>
</dbReference>
<keyword evidence="1 2" id="KW-0728">SH3 domain</keyword>
<dbReference type="GeneTree" id="ENSGT00950000182767"/>
<organism evidence="6 7">
    <name type="scientific">Oncorhynchus kisutch</name>
    <name type="common">Coho salmon</name>
    <name type="synonym">Salmo kisutch</name>
    <dbReference type="NCBI Taxonomy" id="8019"/>
    <lineage>
        <taxon>Eukaryota</taxon>
        <taxon>Metazoa</taxon>
        <taxon>Chordata</taxon>
        <taxon>Craniata</taxon>
        <taxon>Vertebrata</taxon>
        <taxon>Euteleostomi</taxon>
        <taxon>Actinopterygii</taxon>
        <taxon>Neopterygii</taxon>
        <taxon>Teleostei</taxon>
        <taxon>Protacanthopterygii</taxon>
        <taxon>Salmoniformes</taxon>
        <taxon>Salmonidae</taxon>
        <taxon>Salmoninae</taxon>
        <taxon>Oncorhynchus</taxon>
    </lineage>
</organism>
<keyword evidence="3" id="KW-1133">Transmembrane helix</keyword>
<dbReference type="SUPFAM" id="SSF50044">
    <property type="entry name" value="SH3-domain"/>
    <property type="match status" value="1"/>
</dbReference>
<evidence type="ECO:0000256" key="4">
    <source>
        <dbReference type="SAM" id="SignalP"/>
    </source>
</evidence>
<evidence type="ECO:0000259" key="5">
    <source>
        <dbReference type="PROSITE" id="PS50002"/>
    </source>
</evidence>
<reference evidence="6" key="2">
    <citation type="submission" date="2025-09" db="UniProtKB">
        <authorList>
            <consortium name="Ensembl"/>
        </authorList>
    </citation>
    <scope>IDENTIFICATION</scope>
</reference>
<dbReference type="Ensembl" id="ENSOKIT00005110873.1">
    <property type="protein sequence ID" value="ENSOKIP00005103437.1"/>
    <property type="gene ID" value="ENSOKIG00005045541.1"/>
</dbReference>
<dbReference type="PROSITE" id="PS50002">
    <property type="entry name" value="SH3"/>
    <property type="match status" value="1"/>
</dbReference>
<evidence type="ECO:0000256" key="3">
    <source>
        <dbReference type="SAM" id="Phobius"/>
    </source>
</evidence>
<evidence type="ECO:0000313" key="7">
    <source>
        <dbReference type="Proteomes" id="UP000694557"/>
    </source>
</evidence>
<feature type="transmembrane region" description="Helical" evidence="3">
    <location>
        <begin position="26"/>
        <end position="47"/>
    </location>
</feature>
<dbReference type="Proteomes" id="UP000694557">
    <property type="component" value="Unassembled WGS sequence"/>
</dbReference>
<dbReference type="InterPro" id="IPR036028">
    <property type="entry name" value="SH3-like_dom_sf"/>
</dbReference>
<dbReference type="PANTHER" id="PTHR47312:SF1">
    <property type="entry name" value="MELANOMA-DERIVED GROWTH REGULATORY PROTEIN"/>
    <property type="match status" value="1"/>
</dbReference>
<feature type="signal peptide" evidence="4">
    <location>
        <begin position="1"/>
        <end position="16"/>
    </location>
</feature>
<dbReference type="InterPro" id="IPR001452">
    <property type="entry name" value="SH3_domain"/>
</dbReference>